<organism evidence="2 3">
    <name type="scientific">Blyttiomyces helicus</name>
    <dbReference type="NCBI Taxonomy" id="388810"/>
    <lineage>
        <taxon>Eukaryota</taxon>
        <taxon>Fungi</taxon>
        <taxon>Fungi incertae sedis</taxon>
        <taxon>Chytridiomycota</taxon>
        <taxon>Chytridiomycota incertae sedis</taxon>
        <taxon>Chytridiomycetes</taxon>
        <taxon>Chytridiomycetes incertae sedis</taxon>
        <taxon>Blyttiomyces</taxon>
    </lineage>
</organism>
<keyword evidence="3" id="KW-1185">Reference proteome</keyword>
<dbReference type="AlphaFoldDB" id="A0A4P9W8F0"/>
<name>A0A4P9W8F0_9FUNG</name>
<feature type="region of interest" description="Disordered" evidence="1">
    <location>
        <begin position="36"/>
        <end position="56"/>
    </location>
</feature>
<feature type="region of interest" description="Disordered" evidence="1">
    <location>
        <begin position="108"/>
        <end position="141"/>
    </location>
</feature>
<evidence type="ECO:0000256" key="1">
    <source>
        <dbReference type="SAM" id="MobiDB-lite"/>
    </source>
</evidence>
<gene>
    <name evidence="2" type="ORF">BDK51DRAFT_36734</name>
</gene>
<feature type="compositionally biased region" description="Polar residues" evidence="1">
    <location>
        <begin position="124"/>
        <end position="136"/>
    </location>
</feature>
<sequence length="262" mass="28402">MGKRRKKKKKKRKKKRIKRMAKSSEVNFVNGAVANTKEEDGGIPPQTTSRCKSGAWGEAVLRETPKFGDVGRVDTSLQTDRAVFNVPPVIRKEMTLGRPASKTRLRSALQGRRRSPRRCAKSSLIRQTTSIASPKHNSSEEEDVIPIVTPADCEAQLRAAAIAVTTISTVNPTKSRVKMARDGLVRAASERAPLVPTSISHTCLQVINPSMRQKAIDRTLPPGVPSKDVIIIYGAASFSSTAKARAPSLNIQQAIPADASSS</sequence>
<feature type="region of interest" description="Disordered" evidence="1">
    <location>
        <begin position="1"/>
        <end position="22"/>
    </location>
</feature>
<evidence type="ECO:0000313" key="3">
    <source>
        <dbReference type="Proteomes" id="UP000269721"/>
    </source>
</evidence>
<reference evidence="3" key="1">
    <citation type="journal article" date="2018" name="Nat. Microbiol.">
        <title>Leveraging single-cell genomics to expand the fungal tree of life.</title>
        <authorList>
            <person name="Ahrendt S.R."/>
            <person name="Quandt C.A."/>
            <person name="Ciobanu D."/>
            <person name="Clum A."/>
            <person name="Salamov A."/>
            <person name="Andreopoulos B."/>
            <person name="Cheng J.F."/>
            <person name="Woyke T."/>
            <person name="Pelin A."/>
            <person name="Henrissat B."/>
            <person name="Reynolds N.K."/>
            <person name="Benny G.L."/>
            <person name="Smith M.E."/>
            <person name="James T.Y."/>
            <person name="Grigoriev I.V."/>
        </authorList>
    </citation>
    <scope>NUCLEOTIDE SEQUENCE [LARGE SCALE GENOMIC DNA]</scope>
</reference>
<accession>A0A4P9W8F0</accession>
<dbReference type="EMBL" id="KZ997200">
    <property type="protein sequence ID" value="RKO87725.1"/>
    <property type="molecule type" value="Genomic_DNA"/>
</dbReference>
<feature type="compositionally biased region" description="Basic residues" evidence="1">
    <location>
        <begin position="1"/>
        <end position="21"/>
    </location>
</feature>
<feature type="compositionally biased region" description="Basic residues" evidence="1">
    <location>
        <begin position="108"/>
        <end position="120"/>
    </location>
</feature>
<protein>
    <submittedName>
        <fullName evidence="2">Uncharacterized protein</fullName>
    </submittedName>
</protein>
<evidence type="ECO:0000313" key="2">
    <source>
        <dbReference type="EMBL" id="RKO87725.1"/>
    </source>
</evidence>
<dbReference type="Proteomes" id="UP000269721">
    <property type="component" value="Unassembled WGS sequence"/>
</dbReference>
<proteinExistence type="predicted"/>